<protein>
    <submittedName>
        <fullName evidence="2">PEBP-like protein</fullName>
    </submittedName>
</protein>
<reference evidence="2" key="2">
    <citation type="journal article" date="2020" name="Nat. Commun.">
        <title>Large-scale genome sequencing of mycorrhizal fungi provides insights into the early evolution of symbiotic traits.</title>
        <authorList>
            <person name="Miyauchi S."/>
            <person name="Kiss E."/>
            <person name="Kuo A."/>
            <person name="Drula E."/>
            <person name="Kohler A."/>
            <person name="Sanchez-Garcia M."/>
            <person name="Morin E."/>
            <person name="Andreopoulos B."/>
            <person name="Barry K.W."/>
            <person name="Bonito G."/>
            <person name="Buee M."/>
            <person name="Carver A."/>
            <person name="Chen C."/>
            <person name="Cichocki N."/>
            <person name="Clum A."/>
            <person name="Culley D."/>
            <person name="Crous P.W."/>
            <person name="Fauchery L."/>
            <person name="Girlanda M."/>
            <person name="Hayes R.D."/>
            <person name="Keri Z."/>
            <person name="LaButti K."/>
            <person name="Lipzen A."/>
            <person name="Lombard V."/>
            <person name="Magnuson J."/>
            <person name="Maillard F."/>
            <person name="Murat C."/>
            <person name="Nolan M."/>
            <person name="Ohm R.A."/>
            <person name="Pangilinan J."/>
            <person name="Pereira M.F."/>
            <person name="Perotto S."/>
            <person name="Peter M."/>
            <person name="Pfister S."/>
            <person name="Riley R."/>
            <person name="Sitrit Y."/>
            <person name="Stielow J.B."/>
            <person name="Szollosi G."/>
            <person name="Zifcakova L."/>
            <person name="Stursova M."/>
            <person name="Spatafora J.W."/>
            <person name="Tedersoo L."/>
            <person name="Vaario L.M."/>
            <person name="Yamada A."/>
            <person name="Yan M."/>
            <person name="Wang P."/>
            <person name="Xu J."/>
            <person name="Bruns T."/>
            <person name="Baldrian P."/>
            <person name="Vilgalys R."/>
            <person name="Dunand C."/>
            <person name="Henrissat B."/>
            <person name="Grigoriev I.V."/>
            <person name="Hibbett D."/>
            <person name="Nagy L.G."/>
            <person name="Martin F.M."/>
        </authorList>
    </citation>
    <scope>NUCLEOTIDE SEQUENCE</scope>
    <source>
        <strain evidence="2">BED1</strain>
    </source>
</reference>
<dbReference type="PANTHER" id="PTHR11362:SF148">
    <property type="entry name" value="CARBOXYPEPTIDASE Y INHIBITOR"/>
    <property type="match status" value="1"/>
</dbReference>
<dbReference type="InterPro" id="IPR036610">
    <property type="entry name" value="PEBP-like_sf"/>
</dbReference>
<dbReference type="PANTHER" id="PTHR11362">
    <property type="entry name" value="PHOSPHATIDYLETHANOLAMINE-BINDING PROTEIN"/>
    <property type="match status" value="1"/>
</dbReference>
<dbReference type="GO" id="GO:0046578">
    <property type="term" value="P:regulation of Ras protein signal transduction"/>
    <property type="evidence" value="ECO:0007669"/>
    <property type="project" value="TreeGrafter"/>
</dbReference>
<dbReference type="Proteomes" id="UP001194468">
    <property type="component" value="Unassembled WGS sequence"/>
</dbReference>
<evidence type="ECO:0000313" key="3">
    <source>
        <dbReference type="Proteomes" id="UP001194468"/>
    </source>
</evidence>
<keyword evidence="3" id="KW-1185">Reference proteome</keyword>
<dbReference type="Gene3D" id="3.90.280.10">
    <property type="entry name" value="PEBP-like"/>
    <property type="match status" value="1"/>
</dbReference>
<proteinExistence type="inferred from homology"/>
<organism evidence="2 3">
    <name type="scientific">Boletus edulis BED1</name>
    <dbReference type="NCBI Taxonomy" id="1328754"/>
    <lineage>
        <taxon>Eukaryota</taxon>
        <taxon>Fungi</taxon>
        <taxon>Dikarya</taxon>
        <taxon>Basidiomycota</taxon>
        <taxon>Agaricomycotina</taxon>
        <taxon>Agaricomycetes</taxon>
        <taxon>Agaricomycetidae</taxon>
        <taxon>Boletales</taxon>
        <taxon>Boletineae</taxon>
        <taxon>Boletaceae</taxon>
        <taxon>Boletoideae</taxon>
        <taxon>Boletus</taxon>
    </lineage>
</organism>
<dbReference type="Pfam" id="PF01161">
    <property type="entry name" value="PBP"/>
    <property type="match status" value="1"/>
</dbReference>
<sequence length="202" mass="21983">MPLLDLLDAVATAVQQAGIIPDVIPDKTPFTPEALLVLKWPTGKEAMLGNTLTKIDTADEPLVSFTPMQSFAAATDVGYTLVMTDPDAPSRSDPKMGEWRHWLVTGLKAPALSALDTGDLGARVTRPATTPYYPPAPPRDTGPHRYVFLLYQEPNVDFVIPAHAHECKRGAKDRAKWNAASFADKYGLKLVGVNYVVVRGDE</sequence>
<name>A0AAD4C346_BOLED</name>
<dbReference type="CDD" id="cd00866">
    <property type="entry name" value="PEBP_euk"/>
    <property type="match status" value="1"/>
</dbReference>
<dbReference type="GO" id="GO:0005543">
    <property type="term" value="F:phospholipid binding"/>
    <property type="evidence" value="ECO:0007669"/>
    <property type="project" value="TreeGrafter"/>
</dbReference>
<dbReference type="EMBL" id="WHUW01000005">
    <property type="protein sequence ID" value="KAF8446410.1"/>
    <property type="molecule type" value="Genomic_DNA"/>
</dbReference>
<gene>
    <name evidence="2" type="ORF">L210DRAFT_3393017</name>
</gene>
<evidence type="ECO:0000256" key="1">
    <source>
        <dbReference type="ARBA" id="ARBA00007091"/>
    </source>
</evidence>
<dbReference type="SUPFAM" id="SSF49777">
    <property type="entry name" value="PEBP-like"/>
    <property type="match status" value="1"/>
</dbReference>
<dbReference type="AlphaFoldDB" id="A0AAD4C346"/>
<dbReference type="InterPro" id="IPR035810">
    <property type="entry name" value="PEBP_euk"/>
</dbReference>
<comment type="similarity">
    <text evidence="1">Belongs to the phosphatidylethanolamine-binding protein family.</text>
</comment>
<dbReference type="PROSITE" id="PS01220">
    <property type="entry name" value="PBP"/>
    <property type="match status" value="1"/>
</dbReference>
<evidence type="ECO:0000313" key="2">
    <source>
        <dbReference type="EMBL" id="KAF8446410.1"/>
    </source>
</evidence>
<reference evidence="2" key="1">
    <citation type="submission" date="2019-10" db="EMBL/GenBank/DDBJ databases">
        <authorList>
            <consortium name="DOE Joint Genome Institute"/>
            <person name="Kuo A."/>
            <person name="Miyauchi S."/>
            <person name="Kiss E."/>
            <person name="Drula E."/>
            <person name="Kohler A."/>
            <person name="Sanchez-Garcia M."/>
            <person name="Andreopoulos B."/>
            <person name="Barry K.W."/>
            <person name="Bonito G."/>
            <person name="Buee M."/>
            <person name="Carver A."/>
            <person name="Chen C."/>
            <person name="Cichocki N."/>
            <person name="Clum A."/>
            <person name="Culley D."/>
            <person name="Crous P.W."/>
            <person name="Fauchery L."/>
            <person name="Girlanda M."/>
            <person name="Hayes R."/>
            <person name="Keri Z."/>
            <person name="LaButti K."/>
            <person name="Lipzen A."/>
            <person name="Lombard V."/>
            <person name="Magnuson J."/>
            <person name="Maillard F."/>
            <person name="Morin E."/>
            <person name="Murat C."/>
            <person name="Nolan M."/>
            <person name="Ohm R."/>
            <person name="Pangilinan J."/>
            <person name="Pereira M."/>
            <person name="Perotto S."/>
            <person name="Peter M."/>
            <person name="Riley R."/>
            <person name="Sitrit Y."/>
            <person name="Stielow B."/>
            <person name="Szollosi G."/>
            <person name="Zifcakova L."/>
            <person name="Stursova M."/>
            <person name="Spatafora J.W."/>
            <person name="Tedersoo L."/>
            <person name="Vaario L.-M."/>
            <person name="Yamada A."/>
            <person name="Yan M."/>
            <person name="Wang P."/>
            <person name="Xu J."/>
            <person name="Bruns T."/>
            <person name="Baldrian P."/>
            <person name="Vilgalys R."/>
            <person name="Henrissat B."/>
            <person name="Grigoriev I.V."/>
            <person name="Hibbett D."/>
            <person name="Nagy L.G."/>
            <person name="Martin F.M."/>
        </authorList>
    </citation>
    <scope>NUCLEOTIDE SEQUENCE</scope>
    <source>
        <strain evidence="2">BED1</strain>
    </source>
</reference>
<comment type="caution">
    <text evidence="2">The sequence shown here is derived from an EMBL/GenBank/DDBJ whole genome shotgun (WGS) entry which is preliminary data.</text>
</comment>
<dbReference type="InterPro" id="IPR008914">
    <property type="entry name" value="PEBP"/>
</dbReference>
<dbReference type="GO" id="GO:0030414">
    <property type="term" value="F:peptidase inhibitor activity"/>
    <property type="evidence" value="ECO:0007669"/>
    <property type="project" value="TreeGrafter"/>
</dbReference>
<accession>A0AAD4C346</accession>
<dbReference type="InterPro" id="IPR001858">
    <property type="entry name" value="Phosphatidylethanolamine-bd_CS"/>
</dbReference>
<dbReference type="GO" id="GO:0030162">
    <property type="term" value="P:regulation of proteolysis"/>
    <property type="evidence" value="ECO:0007669"/>
    <property type="project" value="TreeGrafter"/>
</dbReference>